<evidence type="ECO:0000313" key="2">
    <source>
        <dbReference type="EMBL" id="KAK0161608.1"/>
    </source>
</evidence>
<evidence type="ECO:0000256" key="1">
    <source>
        <dbReference type="SAM" id="MobiDB-lite"/>
    </source>
</evidence>
<dbReference type="EMBL" id="JAQQBR010001835">
    <property type="protein sequence ID" value="KAK0161608.1"/>
    <property type="molecule type" value="Genomic_DNA"/>
</dbReference>
<proteinExistence type="predicted"/>
<accession>A0AA39F295</accession>
<protein>
    <submittedName>
        <fullName evidence="2">Uncharacterized protein</fullName>
    </submittedName>
</protein>
<reference evidence="2" key="2">
    <citation type="submission" date="2023-03" db="EMBL/GenBank/DDBJ databases">
        <authorList>
            <person name="Inwood S.N."/>
            <person name="Skelly J.G."/>
            <person name="Guhlin J."/>
            <person name="Harrop T.W.R."/>
            <person name="Goldson S.G."/>
            <person name="Dearden P.K."/>
        </authorList>
    </citation>
    <scope>NUCLEOTIDE SEQUENCE</scope>
    <source>
        <strain evidence="2">Lincoln</strain>
        <tissue evidence="2">Whole body</tissue>
    </source>
</reference>
<reference evidence="2" key="1">
    <citation type="journal article" date="2023" name="bioRxiv">
        <title>Scaffold-level genome assemblies of two parasitoid biocontrol wasps reveal the parthenogenesis mechanism and an associated novel virus.</title>
        <authorList>
            <person name="Inwood S."/>
            <person name="Skelly J."/>
            <person name="Guhlin J."/>
            <person name="Harrop T."/>
            <person name="Goldson S."/>
            <person name="Dearden P."/>
        </authorList>
    </citation>
    <scope>NUCLEOTIDE SEQUENCE</scope>
    <source>
        <strain evidence="2">Lincoln</strain>
        <tissue evidence="2">Whole body</tissue>
    </source>
</reference>
<dbReference type="Proteomes" id="UP001168972">
    <property type="component" value="Unassembled WGS sequence"/>
</dbReference>
<gene>
    <name evidence="2" type="ORF">PV327_010063</name>
</gene>
<evidence type="ECO:0000313" key="3">
    <source>
        <dbReference type="Proteomes" id="UP001168972"/>
    </source>
</evidence>
<dbReference type="AlphaFoldDB" id="A0AA39F295"/>
<comment type="caution">
    <text evidence="2">The sequence shown here is derived from an EMBL/GenBank/DDBJ whole genome shotgun (WGS) entry which is preliminary data.</text>
</comment>
<sequence length="353" mass="40148">MTHKRRSKCAARKYNLKVLKRYHSFNPHDTYFASLPTSCLHQEENDQLDGVLDSSNTNNTSATLILSPTIHSSVTKEIEAGGPPPTTRGIRRASSQPPSSIITKSKAPAKSTSPAHINFSGKGVDRTSPGLATLLLITPIPKESPVTCHQTVQSDALKQYEPIPIIDHLCFSKSKTKIFTDSSTNDSEADEHDISINEESNSLRKRIRNHPRYLFKDITTKEQEQIHINMEEELVEAAMITHKLGQHKAMFVNNNYLVISGDDKIIANAIFINQRSELIEEIKRITVNYLSKCCQEVVNDLYEDFEVICAKTKSNYADWHKAPRRFRITSSVYYNIFIYKKNKNPDWKNFFTC</sequence>
<feature type="region of interest" description="Disordered" evidence="1">
    <location>
        <begin position="76"/>
        <end position="124"/>
    </location>
</feature>
<name>A0AA39F295_MICHY</name>
<feature type="compositionally biased region" description="Polar residues" evidence="1">
    <location>
        <begin position="93"/>
        <end position="103"/>
    </location>
</feature>
<organism evidence="2 3">
    <name type="scientific">Microctonus hyperodae</name>
    <name type="common">Parasitoid wasp</name>
    <dbReference type="NCBI Taxonomy" id="165561"/>
    <lineage>
        <taxon>Eukaryota</taxon>
        <taxon>Metazoa</taxon>
        <taxon>Ecdysozoa</taxon>
        <taxon>Arthropoda</taxon>
        <taxon>Hexapoda</taxon>
        <taxon>Insecta</taxon>
        <taxon>Pterygota</taxon>
        <taxon>Neoptera</taxon>
        <taxon>Endopterygota</taxon>
        <taxon>Hymenoptera</taxon>
        <taxon>Apocrita</taxon>
        <taxon>Ichneumonoidea</taxon>
        <taxon>Braconidae</taxon>
        <taxon>Euphorinae</taxon>
        <taxon>Microctonus</taxon>
    </lineage>
</organism>
<keyword evidence="3" id="KW-1185">Reference proteome</keyword>